<keyword evidence="3" id="KW-1185">Reference proteome</keyword>
<comment type="caution">
    <text evidence="2">The sequence shown here is derived from an EMBL/GenBank/DDBJ whole genome shotgun (WGS) entry which is preliminary data.</text>
</comment>
<organism evidence="2 3">
    <name type="scientific">Flavivirga aquimarina</name>
    <dbReference type="NCBI Taxonomy" id="2027862"/>
    <lineage>
        <taxon>Bacteria</taxon>
        <taxon>Pseudomonadati</taxon>
        <taxon>Bacteroidota</taxon>
        <taxon>Flavobacteriia</taxon>
        <taxon>Flavobacteriales</taxon>
        <taxon>Flavobacteriaceae</taxon>
        <taxon>Flavivirga</taxon>
    </lineage>
</organism>
<evidence type="ECO:0000313" key="3">
    <source>
        <dbReference type="Proteomes" id="UP001176883"/>
    </source>
</evidence>
<dbReference type="InterPro" id="IPR009003">
    <property type="entry name" value="Peptidase_S1_PA"/>
</dbReference>
<feature type="signal peptide" evidence="1">
    <location>
        <begin position="1"/>
        <end position="19"/>
    </location>
</feature>
<name>A0ABT8W951_9FLAO</name>
<evidence type="ECO:0008006" key="4">
    <source>
        <dbReference type="Google" id="ProtNLM"/>
    </source>
</evidence>
<sequence>MKQQLCAPLLFFFSCFLFAQETVFVKSTEIGNGIICERAGECFVITPAHVVSESVSDILVRSANRINNTANLIDAYEADLAILGITKSSSTTCKSWDISDQFDRAIDNVSSGFVEYLDEFGASNMVHVNITSKDQTSFIIIPQNANIGFRKGMSGSSFYINYQGEKILAGMLMSMEDDSKQAFVYQIDDIMRTLASFFDVKRQVETTYNGPKRLGVMLLKDNNRYVEVNNKLVTNINKGTSYKAYDKFAENDYVEKEFDNIVLGRSDLVIPSKLRKELDQLFLGNVIFETETNRKNMHTVYVRLNASLYLTNNLNVIDSYSFMGKGLGFDEKTAEKQAIKSLLTNMENQFK</sequence>
<feature type="chain" id="PRO_5046313435" description="Serine protease" evidence="1">
    <location>
        <begin position="20"/>
        <end position="351"/>
    </location>
</feature>
<keyword evidence="1" id="KW-0732">Signal</keyword>
<dbReference type="EMBL" id="JAUOEK010000084">
    <property type="protein sequence ID" value="MDO5969645.1"/>
    <property type="molecule type" value="Genomic_DNA"/>
</dbReference>
<evidence type="ECO:0000256" key="1">
    <source>
        <dbReference type="SAM" id="SignalP"/>
    </source>
</evidence>
<gene>
    <name evidence="2" type="ORF">Q4Q35_07485</name>
</gene>
<proteinExistence type="predicted"/>
<dbReference type="PROSITE" id="PS51257">
    <property type="entry name" value="PROKAR_LIPOPROTEIN"/>
    <property type="match status" value="1"/>
</dbReference>
<evidence type="ECO:0000313" key="2">
    <source>
        <dbReference type="EMBL" id="MDO5969645.1"/>
    </source>
</evidence>
<protein>
    <recommendedName>
        <fullName evidence="4">Serine protease</fullName>
    </recommendedName>
</protein>
<accession>A0ABT8W951</accession>
<dbReference type="RefSeq" id="WP_303277342.1">
    <property type="nucleotide sequence ID" value="NZ_JAUOEK010000084.1"/>
</dbReference>
<dbReference type="Proteomes" id="UP001176883">
    <property type="component" value="Unassembled WGS sequence"/>
</dbReference>
<reference evidence="2" key="1">
    <citation type="submission" date="2023-07" db="EMBL/GenBank/DDBJ databases">
        <title>Two novel species in the genus Flavivirga.</title>
        <authorList>
            <person name="Kwon K."/>
        </authorList>
    </citation>
    <scope>NUCLEOTIDE SEQUENCE</scope>
    <source>
        <strain evidence="2">KCTC 52353</strain>
    </source>
</reference>
<dbReference type="SUPFAM" id="SSF50494">
    <property type="entry name" value="Trypsin-like serine proteases"/>
    <property type="match status" value="1"/>
</dbReference>